<dbReference type="EMBL" id="JAVFKD010000002">
    <property type="protein sequence ID" value="KAK5996843.1"/>
    <property type="molecule type" value="Genomic_DNA"/>
</dbReference>
<sequence length="269" mass="28727">MTNSHTALGIAQLVFYVPIVPVVAYLLHRNAKIRPRMAWWPLITFSLMRLAGGPVIIALESNRGSLGLYIAAVILLNVGAIPLIIGTLGFIRIILMDNYSSNPRANKMASLIRAGTLVAICLLAAGGGVSSIGTESSQNLSRSLTLAGYIVLAAVLAILIGMALFFWRKRWTLLPSSQVILRGPLLASPFLIIRTIYGILEAALQNDVHSNFNPVLGNAVAFALMALLPEYITLLIYLYSGFSVAPDRGLGARGDGSTPLSEGADKSNV</sequence>
<evidence type="ECO:0000256" key="1">
    <source>
        <dbReference type="SAM" id="Phobius"/>
    </source>
</evidence>
<feature type="transmembrane region" description="Helical" evidence="1">
    <location>
        <begin position="66"/>
        <end position="91"/>
    </location>
</feature>
<feature type="transmembrane region" description="Helical" evidence="1">
    <location>
        <begin position="39"/>
        <end position="60"/>
    </location>
</feature>
<dbReference type="PANTHER" id="PTHR42109:SF2">
    <property type="entry name" value="INTEGRAL MEMBRANE PROTEIN"/>
    <property type="match status" value="1"/>
</dbReference>
<dbReference type="Pfam" id="PF24800">
    <property type="entry name" value="DUF7702"/>
    <property type="match status" value="1"/>
</dbReference>
<keyword evidence="4" id="KW-1185">Reference proteome</keyword>
<evidence type="ECO:0000259" key="2">
    <source>
        <dbReference type="Pfam" id="PF24800"/>
    </source>
</evidence>
<dbReference type="Proteomes" id="UP001338125">
    <property type="component" value="Unassembled WGS sequence"/>
</dbReference>
<evidence type="ECO:0000313" key="4">
    <source>
        <dbReference type="Proteomes" id="UP001338125"/>
    </source>
</evidence>
<reference evidence="3 4" key="1">
    <citation type="submission" date="2024-01" db="EMBL/GenBank/DDBJ databases">
        <title>Complete genome of Cladobotryum mycophilum ATHUM6906.</title>
        <authorList>
            <person name="Christinaki A.C."/>
            <person name="Myridakis A.I."/>
            <person name="Kouvelis V.N."/>
        </authorList>
    </citation>
    <scope>NUCLEOTIDE SEQUENCE [LARGE SCALE GENOMIC DNA]</scope>
    <source>
        <strain evidence="3 4">ATHUM6906</strain>
    </source>
</reference>
<name>A0ABR0SXI1_9HYPO</name>
<organism evidence="3 4">
    <name type="scientific">Cladobotryum mycophilum</name>
    <dbReference type="NCBI Taxonomy" id="491253"/>
    <lineage>
        <taxon>Eukaryota</taxon>
        <taxon>Fungi</taxon>
        <taxon>Dikarya</taxon>
        <taxon>Ascomycota</taxon>
        <taxon>Pezizomycotina</taxon>
        <taxon>Sordariomycetes</taxon>
        <taxon>Hypocreomycetidae</taxon>
        <taxon>Hypocreales</taxon>
        <taxon>Hypocreaceae</taxon>
        <taxon>Cladobotryum</taxon>
    </lineage>
</organism>
<dbReference type="InterPro" id="IPR056119">
    <property type="entry name" value="DUF7702"/>
</dbReference>
<feature type="transmembrane region" description="Helical" evidence="1">
    <location>
        <begin position="179"/>
        <end position="200"/>
    </location>
</feature>
<feature type="transmembrane region" description="Helical" evidence="1">
    <location>
        <begin position="146"/>
        <end position="167"/>
    </location>
</feature>
<gene>
    <name evidence="3" type="ORF">PT974_02188</name>
</gene>
<feature type="transmembrane region" description="Helical" evidence="1">
    <location>
        <begin position="111"/>
        <end position="134"/>
    </location>
</feature>
<proteinExistence type="predicted"/>
<protein>
    <recommendedName>
        <fullName evidence="2">DUF7702 domain-containing protein</fullName>
    </recommendedName>
</protein>
<comment type="caution">
    <text evidence="3">The sequence shown here is derived from an EMBL/GenBank/DDBJ whole genome shotgun (WGS) entry which is preliminary data.</text>
</comment>
<keyword evidence="1" id="KW-0472">Membrane</keyword>
<keyword evidence="1" id="KW-0812">Transmembrane</keyword>
<keyword evidence="1" id="KW-1133">Transmembrane helix</keyword>
<feature type="domain" description="DUF7702" evidence="2">
    <location>
        <begin position="5"/>
        <end position="244"/>
    </location>
</feature>
<feature type="transmembrane region" description="Helical" evidence="1">
    <location>
        <begin position="6"/>
        <end position="27"/>
    </location>
</feature>
<feature type="transmembrane region" description="Helical" evidence="1">
    <location>
        <begin position="220"/>
        <end position="239"/>
    </location>
</feature>
<dbReference type="PANTHER" id="PTHR42109">
    <property type="entry name" value="UNPLACED GENOMIC SCAFFOLD UM_SCAF_CONTIG_1.265, WHOLE GENOME SHOTGUN SEQUENCE"/>
    <property type="match status" value="1"/>
</dbReference>
<evidence type="ECO:0000313" key="3">
    <source>
        <dbReference type="EMBL" id="KAK5996843.1"/>
    </source>
</evidence>
<accession>A0ABR0SXI1</accession>